<accession>A0A3S9PRX8</accession>
<keyword evidence="5" id="KW-1185">Reference proteome</keyword>
<dbReference type="PANTHER" id="PTHR43464:SF19">
    <property type="entry name" value="UBIQUINONE BIOSYNTHESIS O-METHYLTRANSFERASE, MITOCHONDRIAL"/>
    <property type="match status" value="1"/>
</dbReference>
<evidence type="ECO:0000313" key="5">
    <source>
        <dbReference type="Proteomes" id="UP000267900"/>
    </source>
</evidence>
<evidence type="ECO:0000313" key="4">
    <source>
        <dbReference type="EMBL" id="AZQ75172.1"/>
    </source>
</evidence>
<sequence>MTTTPHGYVFDNENEHAAEQHRCLAAAYDPFTTRRLARLGVGPGARVLEVGAGGGSVARWLAGRVAPTGSVLATDVTPRHLAPAPGLRVLTHDITADPLPENAFDVVHARLVLLHLPGRLDVLRRLVAALRPGGWLQLDEFDETTYGPLIPVGESGEGARAAYGAYLRAKTALLESAGAALTWGRDAATALHATGLTDIDAEPEVQRWRADSPGTALQIHNTRHLCDRFLAAGLTDEGLKAARAAMSHPDFLAASCLMYSVQGRKPGV</sequence>
<keyword evidence="1 4" id="KW-0489">Methyltransferase</keyword>
<name>A0A3S9PRX8_STRLT</name>
<gene>
    <name evidence="4" type="ORF">EKH77_32085</name>
</gene>
<dbReference type="AlphaFoldDB" id="A0A3S9PRX8"/>
<dbReference type="RefSeq" id="WP_126917674.1">
    <property type="nucleotide sequence ID" value="NZ_CP034587.1"/>
</dbReference>
<keyword evidence="2 4" id="KW-0808">Transferase</keyword>
<keyword evidence="3" id="KW-0949">S-adenosyl-L-methionine</keyword>
<dbReference type="Gene3D" id="3.40.50.150">
    <property type="entry name" value="Vaccinia Virus protein VP39"/>
    <property type="match status" value="1"/>
</dbReference>
<protein>
    <submittedName>
        <fullName evidence="4">Methyltransferase domain-containing protein</fullName>
    </submittedName>
</protein>
<dbReference type="Pfam" id="PF13489">
    <property type="entry name" value="Methyltransf_23"/>
    <property type="match status" value="1"/>
</dbReference>
<dbReference type="SUPFAM" id="SSF53335">
    <property type="entry name" value="S-adenosyl-L-methionine-dependent methyltransferases"/>
    <property type="match status" value="1"/>
</dbReference>
<evidence type="ECO:0000256" key="1">
    <source>
        <dbReference type="ARBA" id="ARBA00022603"/>
    </source>
</evidence>
<dbReference type="Proteomes" id="UP000267900">
    <property type="component" value="Chromosome"/>
</dbReference>
<dbReference type="OrthoDB" id="3469983at2"/>
<dbReference type="PANTHER" id="PTHR43464">
    <property type="entry name" value="METHYLTRANSFERASE"/>
    <property type="match status" value="1"/>
</dbReference>
<evidence type="ECO:0000256" key="2">
    <source>
        <dbReference type="ARBA" id="ARBA00022679"/>
    </source>
</evidence>
<proteinExistence type="predicted"/>
<dbReference type="EMBL" id="CP034587">
    <property type="protein sequence ID" value="AZQ75172.1"/>
    <property type="molecule type" value="Genomic_DNA"/>
</dbReference>
<reference evidence="4 5" key="1">
    <citation type="submission" date="2018-12" db="EMBL/GenBank/DDBJ databases">
        <title>The whole draft genome of Streptomyce luteoverticillatus CGMCC 15060.</title>
        <authorList>
            <person name="Feng Z."/>
            <person name="Chen G."/>
            <person name="Zhang J."/>
            <person name="Zhu H."/>
            <person name="Yu X."/>
            <person name="Zhang W."/>
            <person name="Zhang X."/>
        </authorList>
    </citation>
    <scope>NUCLEOTIDE SEQUENCE [LARGE SCALE GENOMIC DNA]</scope>
    <source>
        <strain evidence="4 5">CGMCC 15060</strain>
    </source>
</reference>
<evidence type="ECO:0000256" key="3">
    <source>
        <dbReference type="ARBA" id="ARBA00022691"/>
    </source>
</evidence>
<dbReference type="CDD" id="cd02440">
    <property type="entry name" value="AdoMet_MTases"/>
    <property type="match status" value="1"/>
</dbReference>
<organism evidence="4 5">
    <name type="scientific">Streptomyces luteoverticillatus</name>
    <name type="common">Streptoverticillium luteoverticillatus</name>
    <dbReference type="NCBI Taxonomy" id="66425"/>
    <lineage>
        <taxon>Bacteria</taxon>
        <taxon>Bacillati</taxon>
        <taxon>Actinomycetota</taxon>
        <taxon>Actinomycetes</taxon>
        <taxon>Kitasatosporales</taxon>
        <taxon>Streptomycetaceae</taxon>
        <taxon>Streptomyces</taxon>
    </lineage>
</organism>
<dbReference type="GO" id="GO:0008168">
    <property type="term" value="F:methyltransferase activity"/>
    <property type="evidence" value="ECO:0007669"/>
    <property type="project" value="UniProtKB-KW"/>
</dbReference>
<dbReference type="InterPro" id="IPR029063">
    <property type="entry name" value="SAM-dependent_MTases_sf"/>
</dbReference>
<dbReference type="GO" id="GO:0032259">
    <property type="term" value="P:methylation"/>
    <property type="evidence" value="ECO:0007669"/>
    <property type="project" value="UniProtKB-KW"/>
</dbReference>